<evidence type="ECO:0000313" key="1">
    <source>
        <dbReference type="EMBL" id="EOD01388.1"/>
    </source>
</evidence>
<reference evidence="1 2" key="1">
    <citation type="journal article" date="2015" name="Geomicrobiol. J.">
        <title>Caldisalinibacter kiritimatiensis gen. nov., sp. nov., a moderately thermohalophilic thiosulfate-reducing bacterium from a hypersaline microbial mat.</title>
        <authorList>
            <person name="Ben Hania W."/>
            <person name="Joseph M."/>
            <person name="Fiebig A."/>
            <person name="Bunk B."/>
            <person name="Klenk H.-P."/>
            <person name="Fardeau M.-L."/>
            <person name="Spring S."/>
        </authorList>
    </citation>
    <scope>NUCLEOTIDE SEQUENCE [LARGE SCALE GENOMIC DNA]</scope>
    <source>
        <strain evidence="1 2">L21-TH-D2</strain>
    </source>
</reference>
<dbReference type="PIRSF" id="PIRSF004729">
    <property type="entry name" value="MutL"/>
    <property type="match status" value="1"/>
</dbReference>
<dbReference type="NCBIfam" id="TIGR01319">
    <property type="entry name" value="glmL_fam"/>
    <property type="match status" value="1"/>
</dbReference>
<protein>
    <submittedName>
        <fullName evidence="1">Putative reactivating factor for D-ornithine aminomutase</fullName>
    </submittedName>
</protein>
<accession>R1AW36</accession>
<keyword evidence="2" id="KW-1185">Reference proteome</keyword>
<comment type="caution">
    <text evidence="1">The sequence shown here is derived from an EMBL/GenBank/DDBJ whole genome shotgun (WGS) entry which is preliminary data.</text>
</comment>
<proteinExistence type="predicted"/>
<dbReference type="AlphaFoldDB" id="R1AW36"/>
<organism evidence="1 2">
    <name type="scientific">Caldisalinibacter kiritimatiensis</name>
    <dbReference type="NCBI Taxonomy" id="1304284"/>
    <lineage>
        <taxon>Bacteria</taxon>
        <taxon>Bacillati</taxon>
        <taxon>Bacillota</taxon>
        <taxon>Tissierellia</taxon>
        <taxon>Tissierellales</taxon>
        <taxon>Thermohalobacteraceae</taxon>
        <taxon>Caldisalinibacter</taxon>
    </lineage>
</organism>
<dbReference type="PATRIC" id="fig|1304284.3.peg.523"/>
<dbReference type="InterPro" id="IPR006230">
    <property type="entry name" value="MutL"/>
</dbReference>
<dbReference type="Pfam" id="PF13941">
    <property type="entry name" value="MutL"/>
    <property type="match status" value="1"/>
</dbReference>
<dbReference type="STRING" id="1304284.L21TH_0534"/>
<dbReference type="OrthoDB" id="9769453at2"/>
<gene>
    <name evidence="1" type="ORF">L21TH_0534</name>
</gene>
<dbReference type="RefSeq" id="WP_006308382.1">
    <property type="nucleotide sequence ID" value="NZ_ARZA01000064.1"/>
</dbReference>
<sequence>MKVNILVAEIGSTTTVVNAFDGVYDNCPKFLGQGQAPTTVLEGDVNIGLQGAIEDLKENLQTEEISYDEMLATSSAAGGLRMTVHGLVYDMTVRAAKEAALGAGANIHQITAGKLRRTDIKKLKEIKPNIILIAGGVDYGERETALYNAEKIAELNLDIPVIYAGNIENQDEVKEIFEETNSKLYIVENVYPKIDKLNIEPTRRVIQKVFEEHIIHAPGMTRVREMVTGPIIPTPGAVMLSSKLIKEEIGDLITLDVGGATTDVHSVTEGSEEVNRILLSPEPVAKRTVEGDLGVFVNMRNIVDRVGIENLSERLKVNEETVEKLIESHKPIPETDMQKRFVEELTLEAVITAVRRHAGKFRDLYGPGGKKTIAEGKDLTKVQYIIGTGGALTRLPRRVEIMKNIAINNKGNELFPSKDAKVLVDNKYIMASLGVLSKKYPDAALKLLKQSLEID</sequence>
<dbReference type="eggNOG" id="COG0145">
    <property type="taxonomic scope" value="Bacteria"/>
</dbReference>
<dbReference type="NCBIfam" id="NF040744">
    <property type="entry name" value="ornith_Or-4"/>
    <property type="match status" value="1"/>
</dbReference>
<name>R1AW36_9FIRM</name>
<dbReference type="EMBL" id="ARZA01000064">
    <property type="protein sequence ID" value="EOD01388.1"/>
    <property type="molecule type" value="Genomic_DNA"/>
</dbReference>
<evidence type="ECO:0000313" key="2">
    <source>
        <dbReference type="Proteomes" id="UP000013378"/>
    </source>
</evidence>
<dbReference type="Proteomes" id="UP000013378">
    <property type="component" value="Unassembled WGS sequence"/>
</dbReference>